<evidence type="ECO:0000256" key="3">
    <source>
        <dbReference type="ARBA" id="ARBA00022827"/>
    </source>
</evidence>
<dbReference type="GO" id="GO:0004497">
    <property type="term" value="F:monooxygenase activity"/>
    <property type="evidence" value="ECO:0007669"/>
    <property type="project" value="UniProtKB-KW"/>
</dbReference>
<dbReference type="OMA" id="NWIGVAQ"/>
<evidence type="ECO:0000313" key="7">
    <source>
        <dbReference type="EMBL" id="PCH43569.1"/>
    </source>
</evidence>
<evidence type="ECO:0000259" key="6">
    <source>
        <dbReference type="Pfam" id="PF01494"/>
    </source>
</evidence>
<keyword evidence="2" id="KW-0285">Flavoprotein</keyword>
<dbReference type="Pfam" id="PF01494">
    <property type="entry name" value="FAD_binding_3"/>
    <property type="match status" value="1"/>
</dbReference>
<reference evidence="7 8" key="1">
    <citation type="journal article" date="2012" name="Science">
        <title>The Paleozoic origin of enzymatic lignin decomposition reconstructed from 31 fungal genomes.</title>
        <authorList>
            <person name="Floudas D."/>
            <person name="Binder M."/>
            <person name="Riley R."/>
            <person name="Barry K."/>
            <person name="Blanchette R.A."/>
            <person name="Henrissat B."/>
            <person name="Martinez A.T."/>
            <person name="Otillar R."/>
            <person name="Spatafora J.W."/>
            <person name="Yadav J.S."/>
            <person name="Aerts A."/>
            <person name="Benoit I."/>
            <person name="Boyd A."/>
            <person name="Carlson A."/>
            <person name="Copeland A."/>
            <person name="Coutinho P.M."/>
            <person name="de Vries R.P."/>
            <person name="Ferreira P."/>
            <person name="Findley K."/>
            <person name="Foster B."/>
            <person name="Gaskell J."/>
            <person name="Glotzer D."/>
            <person name="Gorecki P."/>
            <person name="Heitman J."/>
            <person name="Hesse C."/>
            <person name="Hori C."/>
            <person name="Igarashi K."/>
            <person name="Jurgens J.A."/>
            <person name="Kallen N."/>
            <person name="Kersten P."/>
            <person name="Kohler A."/>
            <person name="Kuees U."/>
            <person name="Kumar T.K.A."/>
            <person name="Kuo A."/>
            <person name="LaButti K."/>
            <person name="Larrondo L.F."/>
            <person name="Lindquist E."/>
            <person name="Ling A."/>
            <person name="Lombard V."/>
            <person name="Lucas S."/>
            <person name="Lundell T."/>
            <person name="Martin R."/>
            <person name="McLaughlin D.J."/>
            <person name="Morgenstern I."/>
            <person name="Morin E."/>
            <person name="Murat C."/>
            <person name="Nagy L.G."/>
            <person name="Nolan M."/>
            <person name="Ohm R.A."/>
            <person name="Patyshakuliyeva A."/>
            <person name="Rokas A."/>
            <person name="Ruiz-Duenas F.J."/>
            <person name="Sabat G."/>
            <person name="Salamov A."/>
            <person name="Samejima M."/>
            <person name="Schmutz J."/>
            <person name="Slot J.C."/>
            <person name="St John F."/>
            <person name="Stenlid J."/>
            <person name="Sun H."/>
            <person name="Sun S."/>
            <person name="Syed K."/>
            <person name="Tsang A."/>
            <person name="Wiebenga A."/>
            <person name="Young D."/>
            <person name="Pisabarro A."/>
            <person name="Eastwood D.C."/>
            <person name="Martin F."/>
            <person name="Cullen D."/>
            <person name="Grigoriev I.V."/>
            <person name="Hibbett D.S."/>
        </authorList>
    </citation>
    <scope>NUCLEOTIDE SEQUENCE [LARGE SCALE GENOMIC DNA]</scope>
    <source>
        <strain evidence="7 8">MD-104</strain>
    </source>
</reference>
<dbReference type="Gene3D" id="3.50.50.60">
    <property type="entry name" value="FAD/NAD(P)-binding domain"/>
    <property type="match status" value="1"/>
</dbReference>
<dbReference type="OrthoDB" id="47494at2759"/>
<dbReference type="InterPro" id="IPR036188">
    <property type="entry name" value="FAD/NAD-bd_sf"/>
</dbReference>
<comment type="similarity">
    <text evidence="1">Belongs to the paxM FAD-dependent monooxygenase family.</text>
</comment>
<dbReference type="PANTHER" id="PTHR13789">
    <property type="entry name" value="MONOOXYGENASE"/>
    <property type="match status" value="1"/>
</dbReference>
<dbReference type="PRINTS" id="PR00420">
    <property type="entry name" value="RNGMNOXGNASE"/>
</dbReference>
<dbReference type="InterPro" id="IPR050493">
    <property type="entry name" value="FAD-dep_Monooxygenase_BioMet"/>
</dbReference>
<dbReference type="PANTHER" id="PTHR13789:SF309">
    <property type="entry name" value="PUTATIVE (AFU_ORTHOLOGUE AFUA_6G14510)-RELATED"/>
    <property type="match status" value="1"/>
</dbReference>
<keyword evidence="4" id="KW-0560">Oxidoreductase</keyword>
<dbReference type="GO" id="GO:0071949">
    <property type="term" value="F:FAD binding"/>
    <property type="evidence" value="ECO:0007669"/>
    <property type="project" value="InterPro"/>
</dbReference>
<dbReference type="EMBL" id="KB468146">
    <property type="protein sequence ID" value="PCH43569.1"/>
    <property type="molecule type" value="Genomic_DNA"/>
</dbReference>
<keyword evidence="5" id="KW-0503">Monooxygenase</keyword>
<evidence type="ECO:0000256" key="5">
    <source>
        <dbReference type="ARBA" id="ARBA00023033"/>
    </source>
</evidence>
<keyword evidence="3" id="KW-0274">FAD</keyword>
<dbReference type="InterPro" id="IPR002938">
    <property type="entry name" value="FAD-bd"/>
</dbReference>
<dbReference type="SUPFAM" id="SSF51905">
    <property type="entry name" value="FAD/NAD(P)-binding domain"/>
    <property type="match status" value="1"/>
</dbReference>
<proteinExistence type="inferred from homology"/>
<accession>A0A2H3JXE0</accession>
<sequence length="412" mass="45158">MAAPSRTKVIIAGAGIAGPILAIFLKMKGYEPVVYERVDELADVGLSLCLQPNGLRVLSLIPGFVERIIGKPLEKIMHHSILPDESTVLVDSDIPALLPERTGFTLTGVRRPVFNRTIVEAAQEHGVEIVFGHQLVDLKESEDSVEVTFANGTKDTASFVVGCDGIHSNTRICLFGKEPVDFTGLIQTGGVSPTPEEFKQHPALRNIYADGAHLICYPISDTQTSWAITLREPEAKETWRAMDEERQQAFKNGPFSQWGFGTGGMIHAADRIIKYGLYDRPELKTWHKGRVVLLGDAAHPTSPHLGQGANQAFEDIYYLVLQLTRHNAAAAPPSTALLGTIFAAYEAARVERTSVLVRGARKQGENRVVQGVEACRARDREVREAWADADATLAGYLQLYGQPWPLDGKSEI</sequence>
<organism evidence="7 8">
    <name type="scientific">Wolfiporia cocos (strain MD-104)</name>
    <name type="common">Brown rot fungus</name>
    <dbReference type="NCBI Taxonomy" id="742152"/>
    <lineage>
        <taxon>Eukaryota</taxon>
        <taxon>Fungi</taxon>
        <taxon>Dikarya</taxon>
        <taxon>Basidiomycota</taxon>
        <taxon>Agaricomycotina</taxon>
        <taxon>Agaricomycetes</taxon>
        <taxon>Polyporales</taxon>
        <taxon>Phaeolaceae</taxon>
        <taxon>Wolfiporia</taxon>
    </lineage>
</organism>
<keyword evidence="8" id="KW-1185">Reference proteome</keyword>
<protein>
    <submittedName>
        <fullName evidence="7">FAD/NAD(P)-binding domain-containing protein</fullName>
    </submittedName>
</protein>
<evidence type="ECO:0000313" key="8">
    <source>
        <dbReference type="Proteomes" id="UP000218811"/>
    </source>
</evidence>
<dbReference type="STRING" id="742152.A0A2H3JXE0"/>
<gene>
    <name evidence="7" type="ORF">WOLCODRAFT_26023</name>
</gene>
<name>A0A2H3JXE0_WOLCO</name>
<dbReference type="Proteomes" id="UP000218811">
    <property type="component" value="Unassembled WGS sequence"/>
</dbReference>
<dbReference type="AlphaFoldDB" id="A0A2H3JXE0"/>
<evidence type="ECO:0000256" key="4">
    <source>
        <dbReference type="ARBA" id="ARBA00023002"/>
    </source>
</evidence>
<evidence type="ECO:0000256" key="1">
    <source>
        <dbReference type="ARBA" id="ARBA00007992"/>
    </source>
</evidence>
<feature type="domain" description="FAD-binding" evidence="6">
    <location>
        <begin position="6"/>
        <end position="331"/>
    </location>
</feature>
<evidence type="ECO:0000256" key="2">
    <source>
        <dbReference type="ARBA" id="ARBA00022630"/>
    </source>
</evidence>